<evidence type="ECO:0000256" key="5">
    <source>
        <dbReference type="ARBA" id="ARBA00023315"/>
    </source>
</evidence>
<dbReference type="PANTHER" id="PTHR37323:SF1">
    <property type="entry name" value="L-ORNITHINE N(ALPHA)-ACYLTRANSFERASE"/>
    <property type="match status" value="1"/>
</dbReference>
<evidence type="ECO:0000256" key="1">
    <source>
        <dbReference type="ARBA" id="ARBA00005189"/>
    </source>
</evidence>
<accession>A0A644VDZ5</accession>
<reference evidence="6" key="1">
    <citation type="submission" date="2019-08" db="EMBL/GenBank/DDBJ databases">
        <authorList>
            <person name="Kucharzyk K."/>
            <person name="Murdoch R.W."/>
            <person name="Higgins S."/>
            <person name="Loffler F."/>
        </authorList>
    </citation>
    <scope>NUCLEOTIDE SEQUENCE</scope>
</reference>
<dbReference type="AlphaFoldDB" id="A0A644VDZ5"/>
<keyword evidence="4" id="KW-0443">Lipid metabolism</keyword>
<keyword evidence="2" id="KW-0444">Lipid biosynthesis</keyword>
<comment type="caution">
    <text evidence="6">The sequence shown here is derived from an EMBL/GenBank/DDBJ whole genome shotgun (WGS) entry which is preliminary data.</text>
</comment>
<evidence type="ECO:0000256" key="2">
    <source>
        <dbReference type="ARBA" id="ARBA00022516"/>
    </source>
</evidence>
<keyword evidence="5" id="KW-0012">Acyltransferase</keyword>
<dbReference type="PANTHER" id="PTHR37323">
    <property type="entry name" value="GCN5-RELATED N-ACETYLTRANSFERASE"/>
    <property type="match status" value="1"/>
</dbReference>
<dbReference type="InterPro" id="IPR016181">
    <property type="entry name" value="Acyl_CoA_acyltransferase"/>
</dbReference>
<dbReference type="Pfam" id="PF13444">
    <property type="entry name" value="Acetyltransf_5"/>
    <property type="match status" value="1"/>
</dbReference>
<sequence length="334" mass="39040">MEPVIQPVDRELIKEELTSDKFIRNTRKGDNKIYEITYHNSPNTMRELGRLREISFRLAGGGTGKPLDIDEFDTDIRYPYKQLIVWDPKDEEILGGYRYIHCTGLETKHLATSELFSFSDKFIKEYMPYTIELGRSFIQPNYQSTNIRRKGLFALDNLWDGLGALMLRHPDIKFFFGKVTMYTSYHMSARNTLLNFLNIYFPDNEKLVTPITPLDYDSINPYYGDLFKNLDYKDAYKIMSKAVRDLGEHIPPLINSYMNLSPNMMVFGTAINEHFGGVEETGILVSIKDVYPEKIERYMTPLLALAEKFRTKWWLTTKELAARAKRKKSKNKKR</sequence>
<name>A0A644VDZ5_9ZZZZ</name>
<evidence type="ECO:0000256" key="3">
    <source>
        <dbReference type="ARBA" id="ARBA00022679"/>
    </source>
</evidence>
<organism evidence="6">
    <name type="scientific">bioreactor metagenome</name>
    <dbReference type="NCBI Taxonomy" id="1076179"/>
    <lineage>
        <taxon>unclassified sequences</taxon>
        <taxon>metagenomes</taxon>
        <taxon>ecological metagenomes</taxon>
    </lineage>
</organism>
<dbReference type="EMBL" id="VSSQ01000280">
    <property type="protein sequence ID" value="MPL89437.1"/>
    <property type="molecule type" value="Genomic_DNA"/>
</dbReference>
<evidence type="ECO:0000256" key="4">
    <source>
        <dbReference type="ARBA" id="ARBA00023098"/>
    </source>
</evidence>
<dbReference type="SUPFAM" id="SSF55729">
    <property type="entry name" value="Acyl-CoA N-acyltransferases (Nat)"/>
    <property type="match status" value="1"/>
</dbReference>
<dbReference type="InterPro" id="IPR052351">
    <property type="entry name" value="Ornithine_N-alpha-AT"/>
</dbReference>
<gene>
    <name evidence="6" type="ORF">SDC9_35472</name>
</gene>
<dbReference type="GO" id="GO:0016746">
    <property type="term" value="F:acyltransferase activity"/>
    <property type="evidence" value="ECO:0007669"/>
    <property type="project" value="UniProtKB-KW"/>
</dbReference>
<evidence type="ECO:0000313" key="6">
    <source>
        <dbReference type="EMBL" id="MPL89437.1"/>
    </source>
</evidence>
<proteinExistence type="predicted"/>
<keyword evidence="3" id="KW-0808">Transferase</keyword>
<dbReference type="GO" id="GO:0006629">
    <property type="term" value="P:lipid metabolic process"/>
    <property type="evidence" value="ECO:0007669"/>
    <property type="project" value="UniProtKB-KW"/>
</dbReference>
<evidence type="ECO:0008006" key="7">
    <source>
        <dbReference type="Google" id="ProtNLM"/>
    </source>
</evidence>
<comment type="pathway">
    <text evidence="1">Lipid metabolism.</text>
</comment>
<protein>
    <recommendedName>
        <fullName evidence="7">Hemolysin</fullName>
    </recommendedName>
</protein>